<feature type="repeat" description="Cell wall-binding" evidence="2">
    <location>
        <begin position="226"/>
        <end position="245"/>
    </location>
</feature>
<feature type="signal peptide" evidence="3">
    <location>
        <begin position="1"/>
        <end position="21"/>
    </location>
</feature>
<keyword evidence="1" id="KW-0677">Repeat</keyword>
<feature type="repeat" description="Cell wall-binding" evidence="2">
    <location>
        <begin position="246"/>
        <end position="265"/>
    </location>
</feature>
<sequence length="305" mass="34064">MKKLFLLTAAFSALMCFNAFAFTSSNPDVTIKSGDTGRTYTWVSPLGTEITMPVIKKDAVLSINEGDSKYVDTYFYDPSGAINKQNNVGMFNYKDSAFAAPTLNLERSTEYTPLTISSYNVGDPVLSGRTHKAYTGQDVIISFSKNTGSNFALPYDFEGSYFNEKNANRVGYFYVDMGSSANTSSQGWENTDRGWKYKESNGSYVTNTWKQVDGIWYFFDGEGYIATSWRQINGVWYFFNASGAMVTGWVQSGNDWYYMNQSGAMATGWVQSGNDWYYMSSSGAMLSNTTTADGYRLDASGRWVK</sequence>
<name>A0A133ZV49_9FIRM</name>
<dbReference type="STRING" id="467210.HMPREF1866_00920"/>
<gene>
    <name evidence="4" type="ORF">HMPREF1866_00920</name>
</gene>
<evidence type="ECO:0000256" key="2">
    <source>
        <dbReference type="PROSITE-ProRule" id="PRU00591"/>
    </source>
</evidence>
<feature type="repeat" description="Cell wall-binding" evidence="2">
    <location>
        <begin position="266"/>
        <end position="285"/>
    </location>
</feature>
<dbReference type="OrthoDB" id="1930042at2"/>
<dbReference type="SUPFAM" id="SSF69360">
    <property type="entry name" value="Cell wall binding repeat"/>
    <property type="match status" value="1"/>
</dbReference>
<keyword evidence="3" id="KW-0732">Signal</keyword>
<dbReference type="Pfam" id="PF01473">
    <property type="entry name" value="Choline_bind_1"/>
    <property type="match status" value="1"/>
</dbReference>
<organism evidence="4 5">
    <name type="scientific">Lachnoanaerobaculum saburreum</name>
    <dbReference type="NCBI Taxonomy" id="467210"/>
    <lineage>
        <taxon>Bacteria</taxon>
        <taxon>Bacillati</taxon>
        <taxon>Bacillota</taxon>
        <taxon>Clostridia</taxon>
        <taxon>Lachnospirales</taxon>
        <taxon>Lachnospiraceae</taxon>
        <taxon>Lachnoanaerobaculum</taxon>
    </lineage>
</organism>
<keyword evidence="5" id="KW-1185">Reference proteome</keyword>
<reference evidence="5" key="1">
    <citation type="submission" date="2016-01" db="EMBL/GenBank/DDBJ databases">
        <authorList>
            <person name="Mitreva M."/>
            <person name="Pepin K.H."/>
            <person name="Mihindukulasuriya K.A."/>
            <person name="Fulton R."/>
            <person name="Fronick C."/>
            <person name="O'Laughlin M."/>
            <person name="Miner T."/>
            <person name="Herter B."/>
            <person name="Rosa B.A."/>
            <person name="Cordes M."/>
            <person name="Tomlinson C."/>
            <person name="Wollam A."/>
            <person name="Palsikar V.B."/>
            <person name="Mardis E.R."/>
            <person name="Wilson R.K."/>
        </authorList>
    </citation>
    <scope>NUCLEOTIDE SEQUENCE [LARGE SCALE GENOMIC DNA]</scope>
    <source>
        <strain evidence="5">DNF00896</strain>
    </source>
</reference>
<dbReference type="Pfam" id="PF19085">
    <property type="entry name" value="Choline_bind_2"/>
    <property type="match status" value="1"/>
</dbReference>
<comment type="caution">
    <text evidence="4">The sequence shown here is derived from an EMBL/GenBank/DDBJ whole genome shotgun (WGS) entry which is preliminary data.</text>
</comment>
<dbReference type="PATRIC" id="fig|467210.3.peg.908"/>
<dbReference type="EMBL" id="LSDA01000035">
    <property type="protein sequence ID" value="KXB59317.1"/>
    <property type="molecule type" value="Genomic_DNA"/>
</dbReference>
<dbReference type="Proteomes" id="UP000070394">
    <property type="component" value="Unassembled WGS sequence"/>
</dbReference>
<evidence type="ECO:0000313" key="5">
    <source>
        <dbReference type="Proteomes" id="UP000070394"/>
    </source>
</evidence>
<accession>A0A133ZV49</accession>
<dbReference type="PROSITE" id="PS51170">
    <property type="entry name" value="CW"/>
    <property type="match status" value="3"/>
</dbReference>
<evidence type="ECO:0000256" key="3">
    <source>
        <dbReference type="SAM" id="SignalP"/>
    </source>
</evidence>
<dbReference type="AlphaFoldDB" id="A0A133ZV49"/>
<proteinExistence type="predicted"/>
<evidence type="ECO:0000313" key="4">
    <source>
        <dbReference type="EMBL" id="KXB59317.1"/>
    </source>
</evidence>
<dbReference type="Pfam" id="PF19127">
    <property type="entry name" value="Choline_bind_3"/>
    <property type="match status" value="1"/>
</dbReference>
<dbReference type="Gene3D" id="2.10.270.10">
    <property type="entry name" value="Cholin Binding"/>
    <property type="match status" value="1"/>
</dbReference>
<dbReference type="RefSeq" id="WP_060930795.1">
    <property type="nucleotide sequence ID" value="NZ_KQ959795.1"/>
</dbReference>
<protein>
    <submittedName>
        <fullName evidence="4">Cell wall-binding repeat protein</fullName>
    </submittedName>
</protein>
<evidence type="ECO:0000256" key="1">
    <source>
        <dbReference type="ARBA" id="ARBA00022737"/>
    </source>
</evidence>
<dbReference type="InterPro" id="IPR018337">
    <property type="entry name" value="Cell_wall/Cho-bd_repeat"/>
</dbReference>
<feature type="chain" id="PRO_5007461277" evidence="3">
    <location>
        <begin position="22"/>
        <end position="305"/>
    </location>
</feature>